<dbReference type="GO" id="GO:0035091">
    <property type="term" value="F:phosphatidylinositol binding"/>
    <property type="evidence" value="ECO:0007669"/>
    <property type="project" value="TreeGrafter"/>
</dbReference>
<dbReference type="SUPFAM" id="SSF50156">
    <property type="entry name" value="PDZ domain-like"/>
    <property type="match status" value="1"/>
</dbReference>
<reference evidence="1" key="2">
    <citation type="submission" date="2020-11" db="EMBL/GenBank/DDBJ databases">
        <authorList>
            <person name="McCartney M.A."/>
            <person name="Auch B."/>
            <person name="Kono T."/>
            <person name="Mallez S."/>
            <person name="Becker A."/>
            <person name="Gohl D.M."/>
            <person name="Silverstein K.A.T."/>
            <person name="Koren S."/>
            <person name="Bechman K.B."/>
            <person name="Herman A."/>
            <person name="Abrahante J.E."/>
            <person name="Garbe J."/>
        </authorList>
    </citation>
    <scope>NUCLEOTIDE SEQUENCE</scope>
    <source>
        <strain evidence="1">Duluth1</strain>
        <tissue evidence="1">Whole animal</tissue>
    </source>
</reference>
<dbReference type="GO" id="GO:0008104">
    <property type="term" value="P:intracellular protein localization"/>
    <property type="evidence" value="ECO:0007669"/>
    <property type="project" value="TreeGrafter"/>
</dbReference>
<dbReference type="InterPro" id="IPR052213">
    <property type="entry name" value="PAR3"/>
</dbReference>
<accession>A0A9D4CC44</accession>
<dbReference type="GO" id="GO:0016324">
    <property type="term" value="C:apical plasma membrane"/>
    <property type="evidence" value="ECO:0007669"/>
    <property type="project" value="TreeGrafter"/>
</dbReference>
<dbReference type="EMBL" id="JAIWYP010000013">
    <property type="protein sequence ID" value="KAH3721437.1"/>
    <property type="molecule type" value="Genomic_DNA"/>
</dbReference>
<dbReference type="PANTHER" id="PTHR16484">
    <property type="entry name" value="PARTITIONING DEFECTIVE 3 RELATED"/>
    <property type="match status" value="1"/>
</dbReference>
<dbReference type="GO" id="GO:0005912">
    <property type="term" value="C:adherens junction"/>
    <property type="evidence" value="ECO:0007669"/>
    <property type="project" value="TreeGrafter"/>
</dbReference>
<dbReference type="GO" id="GO:0030010">
    <property type="term" value="P:establishment of cell polarity"/>
    <property type="evidence" value="ECO:0007669"/>
    <property type="project" value="TreeGrafter"/>
</dbReference>
<dbReference type="GO" id="GO:0043296">
    <property type="term" value="C:apical junction complex"/>
    <property type="evidence" value="ECO:0007669"/>
    <property type="project" value="TreeGrafter"/>
</dbReference>
<dbReference type="GO" id="GO:0051660">
    <property type="term" value="P:establishment of centrosome localization"/>
    <property type="evidence" value="ECO:0007669"/>
    <property type="project" value="TreeGrafter"/>
</dbReference>
<dbReference type="PANTHER" id="PTHR16484:SF17">
    <property type="entry name" value="BAZOOKA, ISOFORM B"/>
    <property type="match status" value="1"/>
</dbReference>
<comment type="caution">
    <text evidence="1">The sequence shown here is derived from an EMBL/GenBank/DDBJ whole genome shotgun (WGS) entry which is preliminary data.</text>
</comment>
<keyword evidence="2" id="KW-1185">Reference proteome</keyword>
<evidence type="ECO:0000313" key="2">
    <source>
        <dbReference type="Proteomes" id="UP000828390"/>
    </source>
</evidence>
<dbReference type="AlphaFoldDB" id="A0A9D4CC44"/>
<dbReference type="GO" id="GO:0007155">
    <property type="term" value="P:cell adhesion"/>
    <property type="evidence" value="ECO:0007669"/>
    <property type="project" value="TreeGrafter"/>
</dbReference>
<sequence>MHCTLHPQVNGVEMTGKTQRDAVAMLRNTPLGSTVLIVVSRHEQEMDEEETTPQDERFRVPRPLVRITLVTVCYHGNHDCTPGLSFERLITS</sequence>
<dbReference type="Proteomes" id="UP000828390">
    <property type="component" value="Unassembled WGS sequence"/>
</dbReference>
<protein>
    <submittedName>
        <fullName evidence="1">Uncharacterized protein</fullName>
    </submittedName>
</protein>
<dbReference type="GO" id="GO:0000226">
    <property type="term" value="P:microtubule cytoskeleton organization"/>
    <property type="evidence" value="ECO:0007669"/>
    <property type="project" value="TreeGrafter"/>
</dbReference>
<name>A0A9D4CC44_DREPO</name>
<evidence type="ECO:0000313" key="1">
    <source>
        <dbReference type="EMBL" id="KAH3721437.1"/>
    </source>
</evidence>
<dbReference type="Gene3D" id="2.30.42.10">
    <property type="match status" value="1"/>
</dbReference>
<dbReference type="GO" id="GO:0045197">
    <property type="term" value="P:establishment or maintenance of epithelial cell apical/basal polarity"/>
    <property type="evidence" value="ECO:0007669"/>
    <property type="project" value="TreeGrafter"/>
</dbReference>
<reference evidence="1" key="1">
    <citation type="journal article" date="2019" name="bioRxiv">
        <title>The Genome of the Zebra Mussel, Dreissena polymorpha: A Resource for Invasive Species Research.</title>
        <authorList>
            <person name="McCartney M.A."/>
            <person name="Auch B."/>
            <person name="Kono T."/>
            <person name="Mallez S."/>
            <person name="Zhang Y."/>
            <person name="Obille A."/>
            <person name="Becker A."/>
            <person name="Abrahante J.E."/>
            <person name="Garbe J."/>
            <person name="Badalamenti J.P."/>
            <person name="Herman A."/>
            <person name="Mangelson H."/>
            <person name="Liachko I."/>
            <person name="Sullivan S."/>
            <person name="Sone E.D."/>
            <person name="Koren S."/>
            <person name="Silverstein K.A.T."/>
            <person name="Beckman K.B."/>
            <person name="Gohl D.M."/>
        </authorList>
    </citation>
    <scope>NUCLEOTIDE SEQUENCE</scope>
    <source>
        <strain evidence="1">Duluth1</strain>
        <tissue evidence="1">Whole animal</tissue>
    </source>
</reference>
<proteinExistence type="predicted"/>
<organism evidence="1 2">
    <name type="scientific">Dreissena polymorpha</name>
    <name type="common">Zebra mussel</name>
    <name type="synonym">Mytilus polymorpha</name>
    <dbReference type="NCBI Taxonomy" id="45954"/>
    <lineage>
        <taxon>Eukaryota</taxon>
        <taxon>Metazoa</taxon>
        <taxon>Spiralia</taxon>
        <taxon>Lophotrochozoa</taxon>
        <taxon>Mollusca</taxon>
        <taxon>Bivalvia</taxon>
        <taxon>Autobranchia</taxon>
        <taxon>Heteroconchia</taxon>
        <taxon>Euheterodonta</taxon>
        <taxon>Imparidentia</taxon>
        <taxon>Neoheterodontei</taxon>
        <taxon>Myida</taxon>
        <taxon>Dreissenoidea</taxon>
        <taxon>Dreissenidae</taxon>
        <taxon>Dreissena</taxon>
    </lineage>
</organism>
<dbReference type="GO" id="GO:0005938">
    <property type="term" value="C:cell cortex"/>
    <property type="evidence" value="ECO:0007669"/>
    <property type="project" value="TreeGrafter"/>
</dbReference>
<dbReference type="InterPro" id="IPR036034">
    <property type="entry name" value="PDZ_sf"/>
</dbReference>
<gene>
    <name evidence="1" type="ORF">DPMN_064361</name>
</gene>